<feature type="domain" description="Alpha-L-rhamnosidase C-terminal" evidence="2">
    <location>
        <begin position="609"/>
        <end position="675"/>
    </location>
</feature>
<dbReference type="PANTHER" id="PTHR34987:SF5">
    <property type="entry name" value="ALPHA-RHAMNOSIDASE"/>
    <property type="match status" value="1"/>
</dbReference>
<dbReference type="Pfam" id="PF17389">
    <property type="entry name" value="Bac_rhamnosid6H"/>
    <property type="match status" value="1"/>
</dbReference>
<dbReference type="OrthoDB" id="10036721at2759"/>
<proteinExistence type="predicted"/>
<dbReference type="Gene3D" id="1.50.10.10">
    <property type="match status" value="1"/>
</dbReference>
<accession>A0A1L7X6S9</accession>
<dbReference type="InterPro" id="IPR035398">
    <property type="entry name" value="Bac_rhamnosid_C"/>
</dbReference>
<dbReference type="InterPro" id="IPR008928">
    <property type="entry name" value="6-hairpin_glycosidase_sf"/>
</dbReference>
<gene>
    <name evidence="3" type="ORF">PAC_10614</name>
</gene>
<dbReference type="STRING" id="576137.A0A1L7X6S9"/>
<sequence length="715" mass="78137">MAPLDPKSLAQGVDLVVQSALSNRFVENYLTPMVIQAVPYVFSLITGFSLQNSAACWRDTVCISRTASFPGPWEKYIYAPDSRIVSPIKILNPDHSWLSTYPAVTNLSTNGSLLIYDFGKEVGGVVKLNYQSRGNGSLGLAFSEARNWTGYVSDDSNGKYQTGADGALMVSIANTTNGSYTMPDSLLRGGFRYLSMFTNNTTNFELNITSVSLEISFQPTWSDLRAYGGYFYSNDELLNRIWYAGAYTLQTTAIASDSGRVYPLLSAGWMNNASLGTLGASIFTDGAKRDRATWSGDLGIALPSAFVSTGDFESARNALQLEFDLITSSGELPMAGPPLNFYGSDTYHMSSIIGTYEYVLYSGDMAFLDKNWPKIQQAINFVARKIDHSGLLYVTGTNDWGRYTQGGHNTPANTLMYRTLITGSIMANWTNHATPLKQWAAQAATLKKSINSGAANIWDAKAGAFKDSDRAVNDIRYPQDGNSLALYYDLANSSHSRNISNYLFSNWGPIGAKCPEMEFNIVPFIESMEIKAHLAAHQATRALDLIRLSWGWYLNNPYGTESTFIEGYLEDGSFGYRANAGYENTYSYVSHSHGWSTGPTHALSTYVLGLQLASPGGKTWVIAPQFGDLKSVEGGFTTNLGKFSVKWVAADNRFVLQYNAPSGTSGRLILPASIEQMPTITANGKLVAQVVYDASKGLVTLENQLGGVSMIEVTY</sequence>
<dbReference type="PANTHER" id="PTHR34987">
    <property type="entry name" value="C, PUTATIVE (AFU_ORTHOLOGUE AFUA_3G02880)-RELATED"/>
    <property type="match status" value="1"/>
</dbReference>
<evidence type="ECO:0000313" key="3">
    <source>
        <dbReference type="EMBL" id="CZR60718.1"/>
    </source>
</evidence>
<protein>
    <submittedName>
        <fullName evidence="3">Related to alpha-L-rhamnosidase B</fullName>
    </submittedName>
</protein>
<keyword evidence="4" id="KW-1185">Reference proteome</keyword>
<dbReference type="Proteomes" id="UP000184330">
    <property type="component" value="Unassembled WGS sequence"/>
</dbReference>
<dbReference type="Pfam" id="PF17390">
    <property type="entry name" value="Bac_rhamnosid_C"/>
    <property type="match status" value="1"/>
</dbReference>
<evidence type="ECO:0000259" key="2">
    <source>
        <dbReference type="Pfam" id="PF17390"/>
    </source>
</evidence>
<dbReference type="Gene3D" id="2.60.420.10">
    <property type="entry name" value="Maltose phosphorylase, domain 3"/>
    <property type="match status" value="1"/>
</dbReference>
<dbReference type="GO" id="GO:0003824">
    <property type="term" value="F:catalytic activity"/>
    <property type="evidence" value="ECO:0007669"/>
    <property type="project" value="UniProtKB-ARBA"/>
</dbReference>
<organism evidence="3 4">
    <name type="scientific">Phialocephala subalpina</name>
    <dbReference type="NCBI Taxonomy" id="576137"/>
    <lineage>
        <taxon>Eukaryota</taxon>
        <taxon>Fungi</taxon>
        <taxon>Dikarya</taxon>
        <taxon>Ascomycota</taxon>
        <taxon>Pezizomycotina</taxon>
        <taxon>Leotiomycetes</taxon>
        <taxon>Helotiales</taxon>
        <taxon>Mollisiaceae</taxon>
        <taxon>Phialocephala</taxon>
        <taxon>Phialocephala fortinii species complex</taxon>
    </lineage>
</organism>
<dbReference type="SUPFAM" id="SSF48208">
    <property type="entry name" value="Six-hairpin glycosidases"/>
    <property type="match status" value="1"/>
</dbReference>
<evidence type="ECO:0000259" key="1">
    <source>
        <dbReference type="Pfam" id="PF17389"/>
    </source>
</evidence>
<evidence type="ECO:0000313" key="4">
    <source>
        <dbReference type="Proteomes" id="UP000184330"/>
    </source>
</evidence>
<dbReference type="GO" id="GO:0005975">
    <property type="term" value="P:carbohydrate metabolic process"/>
    <property type="evidence" value="ECO:0007669"/>
    <property type="project" value="InterPro"/>
</dbReference>
<dbReference type="EMBL" id="FJOG01000016">
    <property type="protein sequence ID" value="CZR60718.1"/>
    <property type="molecule type" value="Genomic_DNA"/>
</dbReference>
<dbReference type="AlphaFoldDB" id="A0A1L7X6S9"/>
<name>A0A1L7X6S9_9HELO</name>
<dbReference type="InterPro" id="IPR035396">
    <property type="entry name" value="Bac_rhamnosid6H"/>
</dbReference>
<reference evidence="3 4" key="1">
    <citation type="submission" date="2016-03" db="EMBL/GenBank/DDBJ databases">
        <authorList>
            <person name="Ploux O."/>
        </authorList>
    </citation>
    <scope>NUCLEOTIDE SEQUENCE [LARGE SCALE GENOMIC DNA]</scope>
    <source>
        <strain evidence="3 4">UAMH 11012</strain>
    </source>
</reference>
<feature type="domain" description="Alpha-L-rhamnosidase six-hairpin glycosidase" evidence="1">
    <location>
        <begin position="280"/>
        <end position="496"/>
    </location>
</feature>
<dbReference type="InterPro" id="IPR012341">
    <property type="entry name" value="6hp_glycosidase-like_sf"/>
</dbReference>